<name>A0AAV9CJ85_ACOCL</name>
<dbReference type="EMBL" id="JAUJYO010000019">
    <property type="protein sequence ID" value="KAK1288809.1"/>
    <property type="molecule type" value="Genomic_DNA"/>
</dbReference>
<organism evidence="3 4">
    <name type="scientific">Acorus calamus</name>
    <name type="common">Sweet flag</name>
    <dbReference type="NCBI Taxonomy" id="4465"/>
    <lineage>
        <taxon>Eukaryota</taxon>
        <taxon>Viridiplantae</taxon>
        <taxon>Streptophyta</taxon>
        <taxon>Embryophyta</taxon>
        <taxon>Tracheophyta</taxon>
        <taxon>Spermatophyta</taxon>
        <taxon>Magnoliopsida</taxon>
        <taxon>Liliopsida</taxon>
        <taxon>Acoraceae</taxon>
        <taxon>Acorus</taxon>
    </lineage>
</organism>
<feature type="region of interest" description="Disordered" evidence="1">
    <location>
        <begin position="58"/>
        <end position="94"/>
    </location>
</feature>
<feature type="domain" description="CCD97-like C-terminal" evidence="2">
    <location>
        <begin position="27"/>
        <end position="55"/>
    </location>
</feature>
<dbReference type="AlphaFoldDB" id="A0AAV9CJ85"/>
<feature type="compositionally biased region" description="Gly residues" evidence="1">
    <location>
        <begin position="85"/>
        <end position="94"/>
    </location>
</feature>
<comment type="caution">
    <text evidence="3">The sequence shown here is derived from an EMBL/GenBank/DDBJ whole genome shotgun (WGS) entry which is preliminary data.</text>
</comment>
<protein>
    <recommendedName>
        <fullName evidence="2">CCD97-like C-terminal domain-containing protein</fullName>
    </recommendedName>
</protein>
<evidence type="ECO:0000259" key="2">
    <source>
        <dbReference type="Pfam" id="PF09747"/>
    </source>
</evidence>
<gene>
    <name evidence="3" type="ORF">QJS10_CPB19g01587</name>
</gene>
<evidence type="ECO:0000313" key="4">
    <source>
        <dbReference type="Proteomes" id="UP001180020"/>
    </source>
</evidence>
<accession>A0AAV9CJ85</accession>
<evidence type="ECO:0000313" key="3">
    <source>
        <dbReference type="EMBL" id="KAK1288809.1"/>
    </source>
</evidence>
<dbReference type="Proteomes" id="UP001180020">
    <property type="component" value="Unassembled WGS sequence"/>
</dbReference>
<reference evidence="3" key="1">
    <citation type="journal article" date="2023" name="Nat. Commun.">
        <title>Diploid and tetraploid genomes of Acorus and the evolution of monocots.</title>
        <authorList>
            <person name="Ma L."/>
            <person name="Liu K.W."/>
            <person name="Li Z."/>
            <person name="Hsiao Y.Y."/>
            <person name="Qi Y."/>
            <person name="Fu T."/>
            <person name="Tang G.D."/>
            <person name="Zhang D."/>
            <person name="Sun W.H."/>
            <person name="Liu D.K."/>
            <person name="Li Y."/>
            <person name="Chen G.Z."/>
            <person name="Liu X.D."/>
            <person name="Liao X.Y."/>
            <person name="Jiang Y.T."/>
            <person name="Yu X."/>
            <person name="Hao Y."/>
            <person name="Huang J."/>
            <person name="Zhao X.W."/>
            <person name="Ke S."/>
            <person name="Chen Y.Y."/>
            <person name="Wu W.L."/>
            <person name="Hsu J.L."/>
            <person name="Lin Y.F."/>
            <person name="Huang M.D."/>
            <person name="Li C.Y."/>
            <person name="Huang L."/>
            <person name="Wang Z.W."/>
            <person name="Zhao X."/>
            <person name="Zhong W.Y."/>
            <person name="Peng D.H."/>
            <person name="Ahmad S."/>
            <person name="Lan S."/>
            <person name="Zhang J.S."/>
            <person name="Tsai W.C."/>
            <person name="Van de Peer Y."/>
            <person name="Liu Z.J."/>
        </authorList>
    </citation>
    <scope>NUCLEOTIDE SEQUENCE</scope>
    <source>
        <strain evidence="3">CP</strain>
    </source>
</reference>
<proteinExistence type="predicted"/>
<keyword evidence="4" id="KW-1185">Reference proteome</keyword>
<evidence type="ECO:0000256" key="1">
    <source>
        <dbReference type="SAM" id="MobiDB-lite"/>
    </source>
</evidence>
<dbReference type="InterPro" id="IPR040233">
    <property type="entry name" value="CCD97-like_C"/>
</dbReference>
<feature type="compositionally biased region" description="Basic and acidic residues" evidence="1">
    <location>
        <begin position="63"/>
        <end position="72"/>
    </location>
</feature>
<dbReference type="Pfam" id="PF09747">
    <property type="entry name" value="CCD97-like_C"/>
    <property type="match status" value="1"/>
</dbReference>
<reference evidence="3" key="2">
    <citation type="submission" date="2023-06" db="EMBL/GenBank/DDBJ databases">
        <authorList>
            <person name="Ma L."/>
            <person name="Liu K.-W."/>
            <person name="Li Z."/>
            <person name="Hsiao Y.-Y."/>
            <person name="Qi Y."/>
            <person name="Fu T."/>
            <person name="Tang G."/>
            <person name="Zhang D."/>
            <person name="Sun W.-H."/>
            <person name="Liu D.-K."/>
            <person name="Li Y."/>
            <person name="Chen G.-Z."/>
            <person name="Liu X.-D."/>
            <person name="Liao X.-Y."/>
            <person name="Jiang Y.-T."/>
            <person name="Yu X."/>
            <person name="Hao Y."/>
            <person name="Huang J."/>
            <person name="Zhao X.-W."/>
            <person name="Ke S."/>
            <person name="Chen Y.-Y."/>
            <person name="Wu W.-L."/>
            <person name="Hsu J.-L."/>
            <person name="Lin Y.-F."/>
            <person name="Huang M.-D."/>
            <person name="Li C.-Y."/>
            <person name="Huang L."/>
            <person name="Wang Z.-W."/>
            <person name="Zhao X."/>
            <person name="Zhong W.-Y."/>
            <person name="Peng D.-H."/>
            <person name="Ahmad S."/>
            <person name="Lan S."/>
            <person name="Zhang J.-S."/>
            <person name="Tsai W.-C."/>
            <person name="Van De Peer Y."/>
            <person name="Liu Z.-J."/>
        </authorList>
    </citation>
    <scope>NUCLEOTIDE SEQUENCE</scope>
    <source>
        <strain evidence="3">CP</strain>
        <tissue evidence="3">Leaves</tissue>
    </source>
</reference>
<sequence>MKGWSSISSEILGYCGIKGSIDGEEKNLRRVYMDELVRGGEYFSKEAMRERKPYFSTSVSEVARSRRDEDAPARGAVVGGAHEASGGGDIGFED</sequence>